<comment type="caution">
    <text evidence="6">The sequence shown here is derived from an EMBL/GenBank/DDBJ whole genome shotgun (WGS) entry which is preliminary data.</text>
</comment>
<evidence type="ECO:0008006" key="8">
    <source>
        <dbReference type="Google" id="ProtNLM"/>
    </source>
</evidence>
<dbReference type="InterPro" id="IPR010540">
    <property type="entry name" value="CmpB_TMEM229"/>
</dbReference>
<evidence type="ECO:0000313" key="6">
    <source>
        <dbReference type="EMBL" id="MCY6960009.1"/>
    </source>
</evidence>
<dbReference type="Proteomes" id="UP001144612">
    <property type="component" value="Unassembled WGS sequence"/>
</dbReference>
<name>A0ABT4DCH1_9CLOT</name>
<evidence type="ECO:0000256" key="1">
    <source>
        <dbReference type="ARBA" id="ARBA00004141"/>
    </source>
</evidence>
<sequence>MIKRFIIYGLLGACGEILWNGIGSMMKGDLNLTGWTSIWMILIYGLAIFLEPIHDRIRHLSFFIRGGVYTVLIFVGEFISGFLLREILGVCPWNYVNKPLSFYGLITLTYAPVWFICGLTFEKIHDFLTKIDYILKRY</sequence>
<accession>A0ABT4DCH1</accession>
<comment type="subcellular location">
    <subcellularLocation>
        <location evidence="1">Membrane</location>
        <topology evidence="1">Multi-pass membrane protein</topology>
    </subcellularLocation>
</comment>
<evidence type="ECO:0000256" key="3">
    <source>
        <dbReference type="ARBA" id="ARBA00022989"/>
    </source>
</evidence>
<dbReference type="RefSeq" id="WP_268062441.1">
    <property type="nucleotide sequence ID" value="NZ_JAPQFJ010000018.1"/>
</dbReference>
<gene>
    <name evidence="6" type="ORF">OW729_15415</name>
</gene>
<evidence type="ECO:0000313" key="7">
    <source>
        <dbReference type="Proteomes" id="UP001144612"/>
    </source>
</evidence>
<keyword evidence="2 5" id="KW-0812">Transmembrane</keyword>
<organism evidence="6 7">
    <name type="scientific">Clostridium brassicae</name>
    <dbReference type="NCBI Taxonomy" id="2999072"/>
    <lineage>
        <taxon>Bacteria</taxon>
        <taxon>Bacillati</taxon>
        <taxon>Bacillota</taxon>
        <taxon>Clostridia</taxon>
        <taxon>Eubacteriales</taxon>
        <taxon>Clostridiaceae</taxon>
        <taxon>Clostridium</taxon>
    </lineage>
</organism>
<feature type="transmembrane region" description="Helical" evidence="5">
    <location>
        <begin position="32"/>
        <end position="50"/>
    </location>
</feature>
<feature type="transmembrane region" description="Helical" evidence="5">
    <location>
        <begin position="102"/>
        <end position="121"/>
    </location>
</feature>
<evidence type="ECO:0000256" key="5">
    <source>
        <dbReference type="SAM" id="Phobius"/>
    </source>
</evidence>
<evidence type="ECO:0000256" key="4">
    <source>
        <dbReference type="ARBA" id="ARBA00023136"/>
    </source>
</evidence>
<reference evidence="6" key="1">
    <citation type="submission" date="2022-12" db="EMBL/GenBank/DDBJ databases">
        <title>Clostridium sp. nov., isolated from industrial wastewater.</title>
        <authorList>
            <person name="Jiayan W."/>
        </authorList>
    </citation>
    <scope>NUCLEOTIDE SEQUENCE</scope>
    <source>
        <strain evidence="6">ZC22-4</strain>
    </source>
</reference>
<dbReference type="PANTHER" id="PTHR31746">
    <property type="entry name" value="TRANSMEMBRANE PROTEIN 229 FAMILY MEMBER"/>
    <property type="match status" value="1"/>
</dbReference>
<proteinExistence type="predicted"/>
<dbReference type="Pfam" id="PF06541">
    <property type="entry name" value="ABC_trans_CmpB"/>
    <property type="match status" value="1"/>
</dbReference>
<keyword evidence="7" id="KW-1185">Reference proteome</keyword>
<feature type="transmembrane region" description="Helical" evidence="5">
    <location>
        <begin position="5"/>
        <end position="26"/>
    </location>
</feature>
<protein>
    <recommendedName>
        <fullName evidence="8">ABC transporter permease</fullName>
    </recommendedName>
</protein>
<evidence type="ECO:0000256" key="2">
    <source>
        <dbReference type="ARBA" id="ARBA00022692"/>
    </source>
</evidence>
<keyword evidence="4 5" id="KW-0472">Membrane</keyword>
<dbReference type="EMBL" id="JAPQFJ010000018">
    <property type="protein sequence ID" value="MCY6960009.1"/>
    <property type="molecule type" value="Genomic_DNA"/>
</dbReference>
<feature type="transmembrane region" description="Helical" evidence="5">
    <location>
        <begin position="62"/>
        <end position="82"/>
    </location>
</feature>
<keyword evidence="3 5" id="KW-1133">Transmembrane helix</keyword>